<protein>
    <submittedName>
        <fullName evidence="1">Uncharacterized protein</fullName>
    </submittedName>
</protein>
<dbReference type="OrthoDB" id="6451636at2759"/>
<gene>
    <name evidence="1" type="ORF">AVEN_104339_1</name>
</gene>
<organism evidence="1 2">
    <name type="scientific">Araneus ventricosus</name>
    <name type="common">Orbweaver spider</name>
    <name type="synonym">Epeira ventricosa</name>
    <dbReference type="NCBI Taxonomy" id="182803"/>
    <lineage>
        <taxon>Eukaryota</taxon>
        <taxon>Metazoa</taxon>
        <taxon>Ecdysozoa</taxon>
        <taxon>Arthropoda</taxon>
        <taxon>Chelicerata</taxon>
        <taxon>Arachnida</taxon>
        <taxon>Araneae</taxon>
        <taxon>Araneomorphae</taxon>
        <taxon>Entelegynae</taxon>
        <taxon>Araneoidea</taxon>
        <taxon>Araneidae</taxon>
        <taxon>Araneus</taxon>
    </lineage>
</organism>
<name>A0A4Y2BWZ6_ARAVE</name>
<evidence type="ECO:0000313" key="1">
    <source>
        <dbReference type="EMBL" id="GBL96107.1"/>
    </source>
</evidence>
<evidence type="ECO:0000313" key="2">
    <source>
        <dbReference type="Proteomes" id="UP000499080"/>
    </source>
</evidence>
<keyword evidence="2" id="KW-1185">Reference proteome</keyword>
<sequence>MGNSLDPGLSPHSLSLRGRQCSKLKARRCSAINFYKENTFQRQFGLPSSLSGLTLDSLPDHVIHPGGLILPTLTGASVLKDEQFCKLRDSHERLFESIRKKVLIYTVKKYVLSELNNHPDDGVWGLYDGETPSGINVLTGSLCKHFTDSISNTLSLIVRNNCDFCNSGFSLPRNCMTRSKQDCFGFVVYLEQGLYDAD</sequence>
<reference evidence="1 2" key="1">
    <citation type="journal article" date="2019" name="Sci. Rep.">
        <title>Orb-weaving spider Araneus ventricosus genome elucidates the spidroin gene catalogue.</title>
        <authorList>
            <person name="Kono N."/>
            <person name="Nakamura H."/>
            <person name="Ohtoshi R."/>
            <person name="Moran D.A.P."/>
            <person name="Shinohara A."/>
            <person name="Yoshida Y."/>
            <person name="Fujiwara M."/>
            <person name="Mori M."/>
            <person name="Tomita M."/>
            <person name="Arakawa K."/>
        </authorList>
    </citation>
    <scope>NUCLEOTIDE SEQUENCE [LARGE SCALE GENOMIC DNA]</scope>
</reference>
<accession>A0A4Y2BWZ6</accession>
<proteinExistence type="predicted"/>
<comment type="caution">
    <text evidence="1">The sequence shown here is derived from an EMBL/GenBank/DDBJ whole genome shotgun (WGS) entry which is preliminary data.</text>
</comment>
<dbReference type="EMBL" id="BGPR01000117">
    <property type="protein sequence ID" value="GBL96107.1"/>
    <property type="molecule type" value="Genomic_DNA"/>
</dbReference>
<dbReference type="AlphaFoldDB" id="A0A4Y2BWZ6"/>
<dbReference type="Proteomes" id="UP000499080">
    <property type="component" value="Unassembled WGS sequence"/>
</dbReference>